<gene>
    <name evidence="1" type="ORF">L195_g055486</name>
</gene>
<feature type="non-terminal residue" evidence="1">
    <location>
        <position position="93"/>
    </location>
</feature>
<dbReference type="Proteomes" id="UP000236291">
    <property type="component" value="Unassembled WGS sequence"/>
</dbReference>
<name>A0A2K3KLM0_TRIPR</name>
<dbReference type="EMBL" id="ASHM01101265">
    <property type="protein sequence ID" value="PNX67177.1"/>
    <property type="molecule type" value="Genomic_DNA"/>
</dbReference>
<proteinExistence type="predicted"/>
<organism evidence="1 2">
    <name type="scientific">Trifolium pratense</name>
    <name type="common">Red clover</name>
    <dbReference type="NCBI Taxonomy" id="57577"/>
    <lineage>
        <taxon>Eukaryota</taxon>
        <taxon>Viridiplantae</taxon>
        <taxon>Streptophyta</taxon>
        <taxon>Embryophyta</taxon>
        <taxon>Tracheophyta</taxon>
        <taxon>Spermatophyta</taxon>
        <taxon>Magnoliopsida</taxon>
        <taxon>eudicotyledons</taxon>
        <taxon>Gunneridae</taxon>
        <taxon>Pentapetalae</taxon>
        <taxon>rosids</taxon>
        <taxon>fabids</taxon>
        <taxon>Fabales</taxon>
        <taxon>Fabaceae</taxon>
        <taxon>Papilionoideae</taxon>
        <taxon>50 kb inversion clade</taxon>
        <taxon>NPAAA clade</taxon>
        <taxon>Hologalegina</taxon>
        <taxon>IRL clade</taxon>
        <taxon>Trifolieae</taxon>
        <taxon>Trifolium</taxon>
    </lineage>
</organism>
<evidence type="ECO:0000313" key="1">
    <source>
        <dbReference type="EMBL" id="PNX67177.1"/>
    </source>
</evidence>
<comment type="caution">
    <text evidence="1">The sequence shown here is derived from an EMBL/GenBank/DDBJ whole genome shotgun (WGS) entry which is preliminary data.</text>
</comment>
<reference evidence="1 2" key="1">
    <citation type="journal article" date="2014" name="Am. J. Bot.">
        <title>Genome assembly and annotation for red clover (Trifolium pratense; Fabaceae).</title>
        <authorList>
            <person name="Istvanek J."/>
            <person name="Jaros M."/>
            <person name="Krenek A."/>
            <person name="Repkova J."/>
        </authorList>
    </citation>
    <scope>NUCLEOTIDE SEQUENCE [LARGE SCALE GENOMIC DNA]</scope>
    <source>
        <strain evidence="2">cv. Tatra</strain>
        <tissue evidence="1">Young leaves</tissue>
    </source>
</reference>
<protein>
    <submittedName>
        <fullName evidence="1">Uncharacterized protein</fullName>
    </submittedName>
</protein>
<evidence type="ECO:0000313" key="2">
    <source>
        <dbReference type="Proteomes" id="UP000236291"/>
    </source>
</evidence>
<dbReference type="AlphaFoldDB" id="A0A2K3KLM0"/>
<accession>A0A2K3KLM0</accession>
<sequence length="93" mass="10629">MERVGAGSVFRGRWKGPLNDVEQQQVLALNGLLAGFLCSESEPDHWRWIPDANGREDEAHLFFSCYFSKVVWCKVVWCKVLQWLGLSTTLDAE</sequence>
<reference evidence="1 2" key="2">
    <citation type="journal article" date="2017" name="Front. Plant Sci.">
        <title>Gene Classification and Mining of Molecular Markers Useful in Red Clover (Trifolium pratense) Breeding.</title>
        <authorList>
            <person name="Istvanek J."/>
            <person name="Dluhosova J."/>
            <person name="Dluhos P."/>
            <person name="Patkova L."/>
            <person name="Nedelnik J."/>
            <person name="Repkova J."/>
        </authorList>
    </citation>
    <scope>NUCLEOTIDE SEQUENCE [LARGE SCALE GENOMIC DNA]</scope>
    <source>
        <strain evidence="2">cv. Tatra</strain>
        <tissue evidence="1">Young leaves</tissue>
    </source>
</reference>